<name>A0A9N9KBP3_9GLOM</name>
<dbReference type="OrthoDB" id="2477105at2759"/>
<feature type="non-terminal residue" evidence="1">
    <location>
        <position position="39"/>
    </location>
</feature>
<organism evidence="1 2">
    <name type="scientific">Racocetra fulgida</name>
    <dbReference type="NCBI Taxonomy" id="60492"/>
    <lineage>
        <taxon>Eukaryota</taxon>
        <taxon>Fungi</taxon>
        <taxon>Fungi incertae sedis</taxon>
        <taxon>Mucoromycota</taxon>
        <taxon>Glomeromycotina</taxon>
        <taxon>Glomeromycetes</taxon>
        <taxon>Diversisporales</taxon>
        <taxon>Gigasporaceae</taxon>
        <taxon>Racocetra</taxon>
    </lineage>
</organism>
<evidence type="ECO:0000313" key="2">
    <source>
        <dbReference type="Proteomes" id="UP000789396"/>
    </source>
</evidence>
<comment type="caution">
    <text evidence="1">The sequence shown here is derived from an EMBL/GenBank/DDBJ whole genome shotgun (WGS) entry which is preliminary data.</text>
</comment>
<dbReference type="AlphaFoldDB" id="A0A9N9KBP3"/>
<reference evidence="1" key="1">
    <citation type="submission" date="2021-06" db="EMBL/GenBank/DDBJ databases">
        <authorList>
            <person name="Kallberg Y."/>
            <person name="Tangrot J."/>
            <person name="Rosling A."/>
        </authorList>
    </citation>
    <scope>NUCLEOTIDE SEQUENCE</scope>
    <source>
        <strain evidence="1">IN212</strain>
    </source>
</reference>
<proteinExistence type="predicted"/>
<gene>
    <name evidence="1" type="ORF">RFULGI_LOCUS19335</name>
</gene>
<evidence type="ECO:0000313" key="1">
    <source>
        <dbReference type="EMBL" id="CAG8817264.1"/>
    </source>
</evidence>
<sequence>FNLPSPLLVKISMKINKFDDYSSMDKKLIKVEECRQFGE</sequence>
<feature type="non-terminal residue" evidence="1">
    <location>
        <position position="1"/>
    </location>
</feature>
<keyword evidence="2" id="KW-1185">Reference proteome</keyword>
<dbReference type="EMBL" id="CAJVPZ010094063">
    <property type="protein sequence ID" value="CAG8817264.1"/>
    <property type="molecule type" value="Genomic_DNA"/>
</dbReference>
<protein>
    <submittedName>
        <fullName evidence="1">12395_t:CDS:1</fullName>
    </submittedName>
</protein>
<accession>A0A9N9KBP3</accession>
<dbReference type="Proteomes" id="UP000789396">
    <property type="component" value="Unassembled WGS sequence"/>
</dbReference>